<name>A0ACC1HAE6_9FUNG</name>
<organism evidence="1 2">
    <name type="scientific">Spiromyces aspiralis</name>
    <dbReference type="NCBI Taxonomy" id="68401"/>
    <lineage>
        <taxon>Eukaryota</taxon>
        <taxon>Fungi</taxon>
        <taxon>Fungi incertae sedis</taxon>
        <taxon>Zoopagomycota</taxon>
        <taxon>Kickxellomycotina</taxon>
        <taxon>Kickxellomycetes</taxon>
        <taxon>Kickxellales</taxon>
        <taxon>Kickxellaceae</taxon>
        <taxon>Spiromyces</taxon>
    </lineage>
</organism>
<gene>
    <name evidence="1" type="ORF">EV182_005168</name>
</gene>
<comment type="caution">
    <text evidence="1">The sequence shown here is derived from an EMBL/GenBank/DDBJ whole genome shotgun (WGS) entry which is preliminary data.</text>
</comment>
<protein>
    <submittedName>
        <fullName evidence="1">Uncharacterized protein</fullName>
    </submittedName>
</protein>
<reference evidence="1" key="1">
    <citation type="submission" date="2022-06" db="EMBL/GenBank/DDBJ databases">
        <title>Phylogenomic reconstructions and comparative analyses of Kickxellomycotina fungi.</title>
        <authorList>
            <person name="Reynolds N.K."/>
            <person name="Stajich J.E."/>
            <person name="Barry K."/>
            <person name="Grigoriev I.V."/>
            <person name="Crous P."/>
            <person name="Smith M.E."/>
        </authorList>
    </citation>
    <scope>NUCLEOTIDE SEQUENCE</scope>
    <source>
        <strain evidence="1">RSA 2271</strain>
    </source>
</reference>
<evidence type="ECO:0000313" key="2">
    <source>
        <dbReference type="Proteomes" id="UP001145114"/>
    </source>
</evidence>
<dbReference type="EMBL" id="JAMZIH010006908">
    <property type="protein sequence ID" value="KAJ1673468.1"/>
    <property type="molecule type" value="Genomic_DNA"/>
</dbReference>
<accession>A0ACC1HAE6</accession>
<evidence type="ECO:0000313" key="1">
    <source>
        <dbReference type="EMBL" id="KAJ1673468.1"/>
    </source>
</evidence>
<dbReference type="Proteomes" id="UP001145114">
    <property type="component" value="Unassembled WGS sequence"/>
</dbReference>
<keyword evidence="2" id="KW-1185">Reference proteome</keyword>
<sequence>MLYLIDEAKKPEPKLHELLVKYFALNRMDIVQREGNYPPPPGASEILGVEVSGIVAEVGSDVTRYKPGDEVFGLMGGGGYAEYAILHEDLALPLGNLSFEVAASIPEVWCTAYQAIHYIGQIKPGDDVLIHAGASGVGSVAIKLAKKAGANRIFTTSSCAEKLDFCRGLGATHLINYKQEKFVDVVRQATNGRGVDVIVDFIAAGYFEDNISSLAIDGRMSMQALLGGAKTEVNLAPIVFKRLKIEGSALRSRSIEYQRDLLQLLRREIIPGIESGKLTHCVDKVFSWKDIAEAHRYMEQNKNMGKIVVRVD</sequence>
<proteinExistence type="predicted"/>